<feature type="region of interest" description="Disordered" evidence="1">
    <location>
        <begin position="88"/>
        <end position="116"/>
    </location>
</feature>
<dbReference type="EMBL" id="MLYV02000222">
    <property type="protein sequence ID" value="PSS31028.1"/>
    <property type="molecule type" value="Genomic_DNA"/>
</dbReference>
<gene>
    <name evidence="2" type="ORF">PHLCEN_2v2441</name>
</gene>
<name>A0A2R6RLY0_9APHY</name>
<evidence type="ECO:0000313" key="2">
    <source>
        <dbReference type="EMBL" id="PSS31028.1"/>
    </source>
</evidence>
<organism evidence="2 3">
    <name type="scientific">Hermanssonia centrifuga</name>
    <dbReference type="NCBI Taxonomy" id="98765"/>
    <lineage>
        <taxon>Eukaryota</taxon>
        <taxon>Fungi</taxon>
        <taxon>Dikarya</taxon>
        <taxon>Basidiomycota</taxon>
        <taxon>Agaricomycotina</taxon>
        <taxon>Agaricomycetes</taxon>
        <taxon>Polyporales</taxon>
        <taxon>Meruliaceae</taxon>
        <taxon>Hermanssonia</taxon>
    </lineage>
</organism>
<sequence>MCQSSSHRAGSILKYTVFIPLSRGLNFIDHGLVLDVAVKEIPERKDGVFSKVWASGTDVHTEGRFQWNATDGQEGFCTLYMVHKPGTSKKDDSQGFLSSTTQRFSTTGMPAHARTRSCTAIRPAHKIPNRRTRSLFR</sequence>
<reference evidence="2 3" key="1">
    <citation type="submission" date="2018-02" db="EMBL/GenBank/DDBJ databases">
        <title>Genome sequence of the basidiomycete white-rot fungus Phlebia centrifuga.</title>
        <authorList>
            <person name="Granchi Z."/>
            <person name="Peng M."/>
            <person name="de Vries R.P."/>
            <person name="Hilden K."/>
            <person name="Makela M.R."/>
            <person name="Grigoriev I."/>
            <person name="Riley R."/>
        </authorList>
    </citation>
    <scope>NUCLEOTIDE SEQUENCE [LARGE SCALE GENOMIC DNA]</scope>
    <source>
        <strain evidence="2 3">FBCC195</strain>
    </source>
</reference>
<feature type="compositionally biased region" description="Polar residues" evidence="1">
    <location>
        <begin position="95"/>
        <end position="108"/>
    </location>
</feature>
<accession>A0A2R6RLY0</accession>
<dbReference type="Proteomes" id="UP000186601">
    <property type="component" value="Unassembled WGS sequence"/>
</dbReference>
<keyword evidence="3" id="KW-1185">Reference proteome</keyword>
<evidence type="ECO:0000256" key="1">
    <source>
        <dbReference type="SAM" id="MobiDB-lite"/>
    </source>
</evidence>
<proteinExistence type="predicted"/>
<comment type="caution">
    <text evidence="2">The sequence shown here is derived from an EMBL/GenBank/DDBJ whole genome shotgun (WGS) entry which is preliminary data.</text>
</comment>
<dbReference type="AlphaFoldDB" id="A0A2R6RLY0"/>
<protein>
    <submittedName>
        <fullName evidence="2">Uncharacterized protein</fullName>
    </submittedName>
</protein>
<evidence type="ECO:0000313" key="3">
    <source>
        <dbReference type="Proteomes" id="UP000186601"/>
    </source>
</evidence>